<keyword evidence="2" id="KW-1185">Reference proteome</keyword>
<proteinExistence type="predicted"/>
<accession>A0A0V1HTK3</accession>
<protein>
    <submittedName>
        <fullName evidence="1">Uncharacterized protein</fullName>
    </submittedName>
</protein>
<sequence>MEYLNKMIDYSPAFRFKQNVSRDVYTLLHDFPESQQKLHSSHFLLQLHRPDEQPCRHMHFTYPRPHKVLVTAVLKGISASGTSSINSKFSDITCKSAAVNLDANFPSLQPTVYSPSHSAMTTTRKFFESASP</sequence>
<dbReference type="AlphaFoldDB" id="A0A0V1HTK3"/>
<evidence type="ECO:0000313" key="2">
    <source>
        <dbReference type="Proteomes" id="UP000055024"/>
    </source>
</evidence>
<dbReference type="EMBL" id="JYDP01000027">
    <property type="protein sequence ID" value="KRZ14110.1"/>
    <property type="molecule type" value="Genomic_DNA"/>
</dbReference>
<gene>
    <name evidence="1" type="ORF">T11_10119</name>
</gene>
<organism evidence="1 2">
    <name type="scientific">Trichinella zimbabwensis</name>
    <dbReference type="NCBI Taxonomy" id="268475"/>
    <lineage>
        <taxon>Eukaryota</taxon>
        <taxon>Metazoa</taxon>
        <taxon>Ecdysozoa</taxon>
        <taxon>Nematoda</taxon>
        <taxon>Enoplea</taxon>
        <taxon>Dorylaimia</taxon>
        <taxon>Trichinellida</taxon>
        <taxon>Trichinellidae</taxon>
        <taxon>Trichinella</taxon>
    </lineage>
</organism>
<comment type="caution">
    <text evidence="1">The sequence shown here is derived from an EMBL/GenBank/DDBJ whole genome shotgun (WGS) entry which is preliminary data.</text>
</comment>
<name>A0A0V1HTK3_9BILA</name>
<reference evidence="1 2" key="1">
    <citation type="submission" date="2015-01" db="EMBL/GenBank/DDBJ databases">
        <title>Evolution of Trichinella species and genotypes.</title>
        <authorList>
            <person name="Korhonen P.K."/>
            <person name="Edoardo P."/>
            <person name="Giuseppe L.R."/>
            <person name="Gasser R.B."/>
        </authorList>
    </citation>
    <scope>NUCLEOTIDE SEQUENCE [LARGE SCALE GENOMIC DNA]</scope>
    <source>
        <strain evidence="1">ISS1029</strain>
    </source>
</reference>
<dbReference type="OrthoDB" id="5920641at2759"/>
<dbReference type="Proteomes" id="UP000055024">
    <property type="component" value="Unassembled WGS sequence"/>
</dbReference>
<evidence type="ECO:0000313" key="1">
    <source>
        <dbReference type="EMBL" id="KRZ14110.1"/>
    </source>
</evidence>